<name>A0AAN9P5R9_PHACN</name>
<dbReference type="EMBL" id="JAYMYR010000001">
    <property type="protein sequence ID" value="KAK7382208.1"/>
    <property type="molecule type" value="Genomic_DNA"/>
</dbReference>
<sequence length="73" mass="8277">MVMTAVSHSSERMMVRKKKPITFVEKRFLGGATKPGLWWRSRSRSMVEEEKQLCGGGGEAEMGFVAKEEKVEK</sequence>
<accession>A0AAN9P5R9</accession>
<keyword evidence="2" id="KW-1185">Reference proteome</keyword>
<reference evidence="1 2" key="1">
    <citation type="submission" date="2024-01" db="EMBL/GenBank/DDBJ databases">
        <title>The genomes of 5 underutilized Papilionoideae crops provide insights into root nodulation and disease resistanc.</title>
        <authorList>
            <person name="Jiang F."/>
        </authorList>
    </citation>
    <scope>NUCLEOTIDE SEQUENCE [LARGE SCALE GENOMIC DNA]</scope>
    <source>
        <strain evidence="1">JINMINGXINNONG_FW02</strain>
        <tissue evidence="1">Leaves</tissue>
    </source>
</reference>
<evidence type="ECO:0000313" key="2">
    <source>
        <dbReference type="Proteomes" id="UP001374584"/>
    </source>
</evidence>
<dbReference type="AlphaFoldDB" id="A0AAN9P5R9"/>
<organism evidence="1 2">
    <name type="scientific">Phaseolus coccineus</name>
    <name type="common">Scarlet runner bean</name>
    <name type="synonym">Phaseolus multiflorus</name>
    <dbReference type="NCBI Taxonomy" id="3886"/>
    <lineage>
        <taxon>Eukaryota</taxon>
        <taxon>Viridiplantae</taxon>
        <taxon>Streptophyta</taxon>
        <taxon>Embryophyta</taxon>
        <taxon>Tracheophyta</taxon>
        <taxon>Spermatophyta</taxon>
        <taxon>Magnoliopsida</taxon>
        <taxon>eudicotyledons</taxon>
        <taxon>Gunneridae</taxon>
        <taxon>Pentapetalae</taxon>
        <taxon>rosids</taxon>
        <taxon>fabids</taxon>
        <taxon>Fabales</taxon>
        <taxon>Fabaceae</taxon>
        <taxon>Papilionoideae</taxon>
        <taxon>50 kb inversion clade</taxon>
        <taxon>NPAAA clade</taxon>
        <taxon>indigoferoid/millettioid clade</taxon>
        <taxon>Phaseoleae</taxon>
        <taxon>Phaseolus</taxon>
    </lineage>
</organism>
<evidence type="ECO:0000313" key="1">
    <source>
        <dbReference type="EMBL" id="KAK7382208.1"/>
    </source>
</evidence>
<protein>
    <submittedName>
        <fullName evidence="1">Uncharacterized protein</fullName>
    </submittedName>
</protein>
<comment type="caution">
    <text evidence="1">The sequence shown here is derived from an EMBL/GenBank/DDBJ whole genome shotgun (WGS) entry which is preliminary data.</text>
</comment>
<dbReference type="Proteomes" id="UP001374584">
    <property type="component" value="Unassembled WGS sequence"/>
</dbReference>
<proteinExistence type="predicted"/>
<gene>
    <name evidence="1" type="ORF">VNO80_00966</name>
</gene>